<gene>
    <name evidence="5" type="primary">ceo5</name>
    <name evidence="4" type="ORF">SJAG_01291</name>
</gene>
<dbReference type="STRING" id="402676.B6K098"/>
<feature type="repeat" description="TPR" evidence="3">
    <location>
        <begin position="519"/>
        <end position="552"/>
    </location>
</feature>
<dbReference type="RefSeq" id="XP_002172541.1">
    <property type="nucleotide sequence ID" value="XM_002172505.2"/>
</dbReference>
<evidence type="ECO:0000313" key="6">
    <source>
        <dbReference type="Proteomes" id="UP000001744"/>
    </source>
</evidence>
<dbReference type="PANTHER" id="PTHR16193:SF0">
    <property type="entry name" value="TETRATRICOPEPTIDE REPEAT PROTEIN 27"/>
    <property type="match status" value="1"/>
</dbReference>
<dbReference type="OMA" id="WNIRLIC"/>
<proteinExistence type="predicted"/>
<dbReference type="VEuPathDB" id="FungiDB:SJAG_01291"/>
<dbReference type="PROSITE" id="PS50005">
    <property type="entry name" value="TPR"/>
    <property type="match status" value="2"/>
</dbReference>
<feature type="repeat" description="TPR" evidence="3">
    <location>
        <begin position="553"/>
        <end position="586"/>
    </location>
</feature>
<dbReference type="GeneID" id="7052365"/>
<protein>
    <submittedName>
        <fullName evidence="4">TTC27 family TPR repeat protein</fullName>
    </submittedName>
</protein>
<keyword evidence="6" id="KW-1185">Reference proteome</keyword>
<dbReference type="SUPFAM" id="SSF48452">
    <property type="entry name" value="TPR-like"/>
    <property type="match status" value="1"/>
</dbReference>
<reference evidence="4 6" key="1">
    <citation type="journal article" date="2011" name="Science">
        <title>Comparative functional genomics of the fission yeasts.</title>
        <authorList>
            <person name="Rhind N."/>
            <person name="Chen Z."/>
            <person name="Yassour M."/>
            <person name="Thompson D.A."/>
            <person name="Haas B.J."/>
            <person name="Habib N."/>
            <person name="Wapinski I."/>
            <person name="Roy S."/>
            <person name="Lin M.F."/>
            <person name="Heiman D.I."/>
            <person name="Young S.K."/>
            <person name="Furuya K."/>
            <person name="Guo Y."/>
            <person name="Pidoux A."/>
            <person name="Chen H.M."/>
            <person name="Robbertse B."/>
            <person name="Goldberg J.M."/>
            <person name="Aoki K."/>
            <person name="Bayne E.H."/>
            <person name="Berlin A.M."/>
            <person name="Desjardins C.A."/>
            <person name="Dobbs E."/>
            <person name="Dukaj L."/>
            <person name="Fan L."/>
            <person name="FitzGerald M.G."/>
            <person name="French C."/>
            <person name="Gujja S."/>
            <person name="Hansen K."/>
            <person name="Keifenheim D."/>
            <person name="Levin J.Z."/>
            <person name="Mosher R.A."/>
            <person name="Mueller C.A."/>
            <person name="Pfiffner J."/>
            <person name="Priest M."/>
            <person name="Russ C."/>
            <person name="Smialowska A."/>
            <person name="Swoboda P."/>
            <person name="Sykes S.M."/>
            <person name="Vaughn M."/>
            <person name="Vengrova S."/>
            <person name="Yoder R."/>
            <person name="Zeng Q."/>
            <person name="Allshire R."/>
            <person name="Baulcombe D."/>
            <person name="Birren B.W."/>
            <person name="Brown W."/>
            <person name="Ekwall K."/>
            <person name="Kellis M."/>
            <person name="Leatherwood J."/>
            <person name="Levin H."/>
            <person name="Margalit H."/>
            <person name="Martienssen R."/>
            <person name="Nieduszynski C.A."/>
            <person name="Spatafora J.W."/>
            <person name="Friedman N."/>
            <person name="Dalgaard J.Z."/>
            <person name="Baumann P."/>
            <person name="Niki H."/>
            <person name="Regev A."/>
            <person name="Nusbaum C."/>
        </authorList>
    </citation>
    <scope>NUCLEOTIDE SEQUENCE [LARGE SCALE GENOMIC DNA]</scope>
    <source>
        <strain evidence="6">yFS275 / FY16936</strain>
    </source>
</reference>
<dbReference type="PANTHER" id="PTHR16193">
    <property type="entry name" value="TETRATRICOPEPTIDE REPEAT PROTEIN 27"/>
    <property type="match status" value="1"/>
</dbReference>
<dbReference type="InterPro" id="IPR011990">
    <property type="entry name" value="TPR-like_helical_dom_sf"/>
</dbReference>
<dbReference type="OrthoDB" id="1936594at2759"/>
<dbReference type="HOGENOM" id="CLU_004905_0_1_1"/>
<dbReference type="Pfam" id="PF13181">
    <property type="entry name" value="TPR_8"/>
    <property type="match status" value="1"/>
</dbReference>
<dbReference type="Gene3D" id="1.25.40.10">
    <property type="entry name" value="Tetratricopeptide repeat domain"/>
    <property type="match status" value="1"/>
</dbReference>
<evidence type="ECO:0000313" key="4">
    <source>
        <dbReference type="EMBL" id="EEB06248.1"/>
    </source>
</evidence>
<keyword evidence="1" id="KW-0677">Repeat</keyword>
<sequence>MDVDSKLSLETAKNYLFGAQLEDGHPLCQLLTKELAFEEFLFAFWDQQTDLDKNVLPDLATEALEYFLQANYTGPYLPDEPVDWLPQAVRSHPDLKNATLNALTVDGERPYHLAPKLLLLVFSRALFSYAKSQTPIHLWNEARLAFLLQRILQEHVASLHNLINKNMSSISDYIVTQDQDVQGRYAIELGLIHSFYGRDGLALRLLNDAGNVMDFAYELTGALGRRTKFQTFDASQLVVLAKSRNREGGDITATQPRTLELNDDTLLEKISFKHDQERLAYREEVDPRLKEENPNEPSRLHPLDAALLLAYCQIIKNSNPDDGLTREEMSPYAERVLAHPVNWSVYTMGLLIRTRLEGFKSRTVERSVLQLQVLVDQLNDQLRAPGTETVDSGLEAVVGGSFLPKPKDEGESASLHERLAYAHQLSMPSRWQLEDELAKKFMSIGSIRSALEIYERLEMWDCVALCHCSLERTDLAINVIRTQLEKDPNDHRLRTMLGDIENDISHYEKAWELSGCRYAPAQRALGRHYYAVHDMKKCMESFEKSLRINPLSYPTWFTYGCAALELNAFEVAMEAFTRCLSIDPEDGESWNNLASAMLKAKPKNKRDAWRTLQQGLRFMYENWRVWENYMLVSVDVGEWSEVIRAMRRIIELRSKSKGETAVDVQCLDLLVNHVTQHCKDDTDILARLLTELFAIIIPLITNDVRLWKLVARFMFWRQRWAESLDATLKAYRVLLSSPNITSELAVWDKTVDGALDVVDAYTNLGEKPGRMGGVVAKDWKFKSRSVLRSLMGRGKGIWEETESYQKLQKAMEDLKSQS</sequence>
<dbReference type="eggNOG" id="KOG1128">
    <property type="taxonomic scope" value="Eukaryota"/>
</dbReference>
<name>B6K098_SCHJY</name>
<organism evidence="4 6">
    <name type="scientific">Schizosaccharomyces japonicus (strain yFS275 / FY16936)</name>
    <name type="common">Fission yeast</name>
    <dbReference type="NCBI Taxonomy" id="402676"/>
    <lineage>
        <taxon>Eukaryota</taxon>
        <taxon>Fungi</taxon>
        <taxon>Dikarya</taxon>
        <taxon>Ascomycota</taxon>
        <taxon>Taphrinomycotina</taxon>
        <taxon>Schizosaccharomycetes</taxon>
        <taxon>Schizosaccharomycetales</taxon>
        <taxon>Schizosaccharomycetaceae</taxon>
        <taxon>Schizosaccharomyces</taxon>
    </lineage>
</organism>
<dbReference type="AlphaFoldDB" id="B6K098"/>
<evidence type="ECO:0000256" key="3">
    <source>
        <dbReference type="PROSITE-ProRule" id="PRU00339"/>
    </source>
</evidence>
<dbReference type="SMART" id="SM00028">
    <property type="entry name" value="TPR"/>
    <property type="match status" value="3"/>
</dbReference>
<dbReference type="InterPro" id="IPR019734">
    <property type="entry name" value="TPR_rpt"/>
</dbReference>
<dbReference type="Proteomes" id="UP000001744">
    <property type="component" value="Unassembled WGS sequence"/>
</dbReference>
<evidence type="ECO:0000313" key="5">
    <source>
        <dbReference type="JaponicusDB" id="SJAG_01291"/>
    </source>
</evidence>
<evidence type="ECO:0000256" key="2">
    <source>
        <dbReference type="ARBA" id="ARBA00022803"/>
    </source>
</evidence>
<accession>B6K098</accession>
<keyword evidence="2 3" id="KW-0802">TPR repeat</keyword>
<dbReference type="JaponicusDB" id="SJAG_01291">
    <property type="gene designation" value="ceo5"/>
</dbReference>
<dbReference type="EMBL" id="KE651168">
    <property type="protein sequence ID" value="EEB06248.1"/>
    <property type="molecule type" value="Genomic_DNA"/>
</dbReference>
<dbReference type="InterPro" id="IPR044244">
    <property type="entry name" value="TTC27/Emw1"/>
</dbReference>
<evidence type="ECO:0000256" key="1">
    <source>
        <dbReference type="ARBA" id="ARBA00022737"/>
    </source>
</evidence>